<organism evidence="3 4">
    <name type="scientific">Vibrio phage Ceto</name>
    <dbReference type="NCBI Taxonomy" id="2570300"/>
    <lineage>
        <taxon>Viruses</taxon>
        <taxon>Duplodnaviria</taxon>
        <taxon>Heunggongvirae</taxon>
        <taxon>Uroviricota</taxon>
        <taxon>Caudoviricetes</taxon>
        <taxon>Demerecviridae</taxon>
        <taxon>Ermolyevavirinae</taxon>
        <taxon>Cetovirus</taxon>
        <taxon>Cetovirus ceto</taxon>
    </lineage>
</organism>
<reference evidence="3 4" key="1">
    <citation type="submission" date="2017-12" db="EMBL/GenBank/DDBJ databases">
        <authorList>
            <person name="Lestochi C.V."/>
            <person name="Miller K.C."/>
            <person name="Miller J.S."/>
            <person name="Stanton M.L."/>
            <person name="Broussard G.W."/>
        </authorList>
    </citation>
    <scope>NUCLEOTIDE SEQUENCE [LARGE SCALE GENOMIC DNA]</scope>
</reference>
<keyword evidence="1" id="KW-0175">Coiled coil</keyword>
<gene>
    <name evidence="2" type="ORF">CETO_16</name>
    <name evidence="3" type="ORF">CETO_219</name>
</gene>
<protein>
    <submittedName>
        <fullName evidence="3">Uncharacterized protein</fullName>
    </submittedName>
</protein>
<evidence type="ECO:0000313" key="4">
    <source>
        <dbReference type="Proteomes" id="UP000240819"/>
    </source>
</evidence>
<evidence type="ECO:0000313" key="3">
    <source>
        <dbReference type="EMBL" id="AUG85201.1"/>
    </source>
</evidence>
<dbReference type="EMBL" id="MG649966">
    <property type="protein sequence ID" value="AUG85201.1"/>
    <property type="molecule type" value="Genomic_DNA"/>
</dbReference>
<evidence type="ECO:0000313" key="2">
    <source>
        <dbReference type="EMBL" id="AUG85023.1"/>
    </source>
</evidence>
<feature type="coiled-coil region" evidence="1">
    <location>
        <begin position="3"/>
        <end position="30"/>
    </location>
</feature>
<keyword evidence="4" id="KW-1185">Reference proteome</keyword>
<evidence type="ECO:0000256" key="1">
    <source>
        <dbReference type="SAM" id="Coils"/>
    </source>
</evidence>
<dbReference type="Proteomes" id="UP000240819">
    <property type="component" value="Segment"/>
</dbReference>
<proteinExistence type="predicted"/>
<accession>A0A2H5BGS6</accession>
<dbReference type="EMBL" id="MG649966">
    <property type="protein sequence ID" value="AUG85023.1"/>
    <property type="molecule type" value="Genomic_DNA"/>
</dbReference>
<name>A0A2H5BGS6_9CAUD</name>
<sequence length="167" mass="18919">MSIEAVLTQKAEAKQEAKKQKAIYQEAKHKHSIAASKALFTEADKELIAEQVNTLKSFGTTPLMSWGDLSKHGNILKYLKLFDIDKDVKLFATSILCDDDLKKAITEYDTAKEIYCKALRELMLSKATLLNALIQNKLFGFLRVSTKKLAKAAADMRKHSERYNTQY</sequence>